<sequence length="479" mass="52470">MPSAVGRKVIATQNYIASHVGSKVLENGGNAFDAVLAASAVLSVVMPHTSGLGGDGFLMAKTAEGVIVYNASSIAPRGLTVEKVPSDKSPFSVLVPGLVDLWDFTFSNFASEPLDELLKPAIKLAENGFFISRSLHHAIVSSSRMSQEWDSIYSGKRFGDELKLRRMAKVLKEVSKEPRSFYEGRITDEITNGLAKKGVPVDSSDFSSFHGEVVQPLKMPYKGYDLYEIPPNSQGLTTLELLKMIELAGINSMPFNDVRRVNEHLRLSALAYDDRNKLVADPRFFTLPDGVLDNNYLTRKLIEYGIDVKVRDVGDTTFLVASDGENDVGLVQSLFYPFGSGIVVDDITFNNRGAGFTEGINAPQPRKRPLHTLSILMAENENERLLIGCAGGDLRPQIHSQVLEYYVDYNMEIDEAVSAPRFMYLGSKVIAEKRLGIPATQTDYMSPEVGIVQAMKVSKKDGKRIGVADPRGEGIALPV</sequence>
<dbReference type="PANTHER" id="PTHR43881">
    <property type="entry name" value="GAMMA-GLUTAMYLTRANSPEPTIDASE (AFU_ORTHOLOGUE AFUA_4G13580)"/>
    <property type="match status" value="1"/>
</dbReference>
<dbReference type="SUPFAM" id="SSF56235">
    <property type="entry name" value="N-terminal nucleophile aminohydrolases (Ntn hydrolases)"/>
    <property type="match status" value="1"/>
</dbReference>
<dbReference type="RefSeq" id="WP_054845998.1">
    <property type="nucleotide sequence ID" value="NZ_AP018929.1"/>
</dbReference>
<dbReference type="Proteomes" id="UP000325030">
    <property type="component" value="Chromosome"/>
</dbReference>
<gene>
    <name evidence="1" type="ORF">IC006_2078</name>
    <name evidence="2" type="ORF">IC007_2087</name>
</gene>
<evidence type="ECO:0000313" key="4">
    <source>
        <dbReference type="Proteomes" id="UP000325030"/>
    </source>
</evidence>
<evidence type="ECO:0000313" key="1">
    <source>
        <dbReference type="EMBL" id="BBG24744.1"/>
    </source>
</evidence>
<dbReference type="KEGG" id="step:IC006_2078"/>
<dbReference type="GeneID" id="41718419"/>
<evidence type="ECO:0000313" key="2">
    <source>
        <dbReference type="EMBL" id="BBG27533.1"/>
    </source>
</evidence>
<reference evidence="4" key="1">
    <citation type="submission" date="2018-09" db="EMBL/GenBank/DDBJ databases">
        <title>Complete Genome Sequencing of Sulfolobus sp. JCM 16834.</title>
        <authorList>
            <person name="Kato S."/>
            <person name="Itoh T."/>
            <person name="Ohkuma M."/>
        </authorList>
    </citation>
    <scope>NUCLEOTIDE SEQUENCE [LARGE SCALE GENOMIC DNA]</scope>
    <source>
        <strain evidence="4">IC-007</strain>
    </source>
</reference>
<dbReference type="OrthoDB" id="183046at2157"/>
<dbReference type="Proteomes" id="UP000322983">
    <property type="component" value="Chromosome"/>
</dbReference>
<accession>A0A510DX21</accession>
<dbReference type="InterPro" id="IPR029055">
    <property type="entry name" value="Ntn_hydrolases_N"/>
</dbReference>
<organism evidence="1 3">
    <name type="scientific">Sulfuracidifex tepidarius</name>
    <dbReference type="NCBI Taxonomy" id="1294262"/>
    <lineage>
        <taxon>Archaea</taxon>
        <taxon>Thermoproteota</taxon>
        <taxon>Thermoprotei</taxon>
        <taxon>Sulfolobales</taxon>
        <taxon>Sulfolobaceae</taxon>
        <taxon>Sulfuracidifex</taxon>
    </lineage>
</organism>
<protein>
    <recommendedName>
        <fullName evidence="5">Gamma-glutamyltranspeptidase</fullName>
    </recommendedName>
</protein>
<dbReference type="STRING" id="1294262.GCA_001316085_01770"/>
<dbReference type="PRINTS" id="PR01210">
    <property type="entry name" value="GGTRANSPTASE"/>
</dbReference>
<dbReference type="PANTHER" id="PTHR43881:SF1">
    <property type="entry name" value="GAMMA-GLUTAMYLTRANSPEPTIDASE (AFU_ORTHOLOGUE AFUA_4G13580)"/>
    <property type="match status" value="1"/>
</dbReference>
<name>A0A510DX21_9CREN</name>
<keyword evidence="3" id="KW-1185">Reference proteome</keyword>
<dbReference type="InterPro" id="IPR052896">
    <property type="entry name" value="GGT-like_enzyme"/>
</dbReference>
<reference evidence="1 3" key="2">
    <citation type="journal article" date="2020" name="Int. J. Syst. Evol. Microbiol.">
        <title>Sulfuracidifex tepidarius gen. nov., sp. nov. and transfer of Sulfolobus metallicus Huber and Stetter 1992 to the genus Sulfuracidifex as Sulfuracidifex metallicus comb. nov.</title>
        <authorList>
            <person name="Itoh T."/>
            <person name="Miura T."/>
            <person name="Sakai H.D."/>
            <person name="Kato S."/>
            <person name="Ohkuma M."/>
            <person name="Takashina T."/>
        </authorList>
    </citation>
    <scope>NUCLEOTIDE SEQUENCE [LARGE SCALE GENOMIC DNA]</scope>
    <source>
        <strain evidence="1 3">IC-006</strain>
        <strain evidence="2">IC-007</strain>
    </source>
</reference>
<evidence type="ECO:0000313" key="3">
    <source>
        <dbReference type="Proteomes" id="UP000322983"/>
    </source>
</evidence>
<dbReference type="Gene3D" id="3.60.20.40">
    <property type="match status" value="1"/>
</dbReference>
<dbReference type="EMBL" id="AP018929">
    <property type="protein sequence ID" value="BBG24744.1"/>
    <property type="molecule type" value="Genomic_DNA"/>
</dbReference>
<accession>A0A510E4R6</accession>
<dbReference type="EMBL" id="AP018930">
    <property type="protein sequence ID" value="BBG27533.1"/>
    <property type="molecule type" value="Genomic_DNA"/>
</dbReference>
<dbReference type="Gene3D" id="1.10.246.230">
    <property type="match status" value="1"/>
</dbReference>
<dbReference type="AlphaFoldDB" id="A0A510DX21"/>
<dbReference type="Pfam" id="PF01019">
    <property type="entry name" value="G_glu_transpept"/>
    <property type="match status" value="1"/>
</dbReference>
<proteinExistence type="predicted"/>
<dbReference type="InterPro" id="IPR043137">
    <property type="entry name" value="GGT_ssub_C"/>
</dbReference>
<evidence type="ECO:0008006" key="5">
    <source>
        <dbReference type="Google" id="ProtNLM"/>
    </source>
</evidence>